<evidence type="ECO:0000256" key="2">
    <source>
        <dbReference type="SAM" id="MobiDB-lite"/>
    </source>
</evidence>
<gene>
    <name evidence="4" type="ORF">T03_17847</name>
</gene>
<dbReference type="AlphaFoldDB" id="A0A0V1C536"/>
<reference evidence="4 5" key="1">
    <citation type="submission" date="2015-01" db="EMBL/GenBank/DDBJ databases">
        <title>Evolution of Trichinella species and genotypes.</title>
        <authorList>
            <person name="Korhonen P.K."/>
            <person name="Edoardo P."/>
            <person name="Giuseppe L.R."/>
            <person name="Gasser R.B."/>
        </authorList>
    </citation>
    <scope>NUCLEOTIDE SEQUENCE [LARGE SCALE GENOMIC DNA]</scope>
    <source>
        <strain evidence="4">ISS120</strain>
    </source>
</reference>
<sequence length="896" mass="97670">MARTKEVCFRCLETGHMAKGCREGRPCGVDGCRQLHHKLLHPSPRTESARSSGSDSTHPSLWAVRSTSGKGLPTARACAYGPNGKHVVVNCLLDTGTAVSFIRKDVAKILGLTGPHERCRFTALGGRVGPECRWRRVEFRFGAVGSSSRPDASTMVKALAIPRVCGKVQPGPAESSDGTPARTLPERGRRQETPHMVDVLVGIDYYSKSDRWVSGRGDPPWVDYVRESRPKTIHQGQSLVERRRFRRQPSAERRPETAADGTVASKRLELEGSYGNLRVGKVGGCAERERRLWRVDVRRGAVGSSGQPVTSRRMGAFAIQRIREKIRQEEMDISDKSHEAAVTKMKRRQWLPIGVDVRIEIDYYFGFVTGRMRRRATGGPVALEALFGWVARGRASPRWTAEVGTFLVNSGKSADVSWQKTGRIEAVKIVPEGDVPEGKKEALEKREEISTSGVKKSQVSLPRCSGQRGLSNVVKRTSRQLAVERGLKKWVTGNLLRQGPGWPAEPLQARQRSPEGSGRTTRLSQVGESPPGQSELALTMDDADAADPRPSTIKGNAAGVWQTSVHRQRSVSRHQSAKGKHGDAERTEGELHWTEVTRKPLVKEVNTDTPVSTGHPAGSSREARVDRDPNLPQALGNTAHRGTSIVKRDRATQLDTNGVQEAQGSRWRAAEAQKAQLAELPSRNERPLYAKTPPSGEGLVLPSAVDGHMVASLESKASPRHAATALEAKQQRRRTMDDCSDVESQGGSSASASRPRNSSDTIHRPGRRNNTDPVGVTWPRGGTRKSRVGKNNTRAPPARSLSEHLAAPSRGQKGLLLRPDLSAFARQLRARHKGGSGQTKGHGSGHHDGIIKGLTKDQRIRTITTTTPPSRRPVPPPRRSGCATHPALPTIGSAGP</sequence>
<protein>
    <recommendedName>
        <fullName evidence="3">CCHC-type domain-containing protein</fullName>
    </recommendedName>
</protein>
<dbReference type="InterPro" id="IPR001878">
    <property type="entry name" value="Znf_CCHC"/>
</dbReference>
<feature type="compositionally biased region" description="Low complexity" evidence="2">
    <location>
        <begin position="744"/>
        <end position="759"/>
    </location>
</feature>
<evidence type="ECO:0000313" key="5">
    <source>
        <dbReference type="Proteomes" id="UP000054653"/>
    </source>
</evidence>
<keyword evidence="1" id="KW-0479">Metal-binding</keyword>
<feature type="compositionally biased region" description="Polar residues" evidence="2">
    <location>
        <begin position="45"/>
        <end position="66"/>
    </location>
</feature>
<feature type="region of interest" description="Disordered" evidence="2">
    <location>
        <begin position="495"/>
        <end position="535"/>
    </location>
</feature>
<proteinExistence type="predicted"/>
<dbReference type="STRING" id="45882.A0A0V1C536"/>
<feature type="compositionally biased region" description="Basic and acidic residues" evidence="2">
    <location>
        <begin position="580"/>
        <end position="606"/>
    </location>
</feature>
<evidence type="ECO:0000259" key="3">
    <source>
        <dbReference type="PROSITE" id="PS50158"/>
    </source>
</evidence>
<feature type="compositionally biased region" description="Polar residues" evidence="2">
    <location>
        <begin position="518"/>
        <end position="527"/>
    </location>
</feature>
<dbReference type="GO" id="GO:0008270">
    <property type="term" value="F:zinc ion binding"/>
    <property type="evidence" value="ECO:0007669"/>
    <property type="project" value="UniProtKB-KW"/>
</dbReference>
<name>A0A0V1C536_TRIBR</name>
<dbReference type="PROSITE" id="PS50158">
    <property type="entry name" value="ZF_CCHC"/>
    <property type="match status" value="1"/>
</dbReference>
<dbReference type="EMBL" id="JYDI01000596">
    <property type="protein sequence ID" value="KRY44426.1"/>
    <property type="molecule type" value="Genomic_DNA"/>
</dbReference>
<organism evidence="4 5">
    <name type="scientific">Trichinella britovi</name>
    <name type="common">Parasitic roundworm</name>
    <dbReference type="NCBI Taxonomy" id="45882"/>
    <lineage>
        <taxon>Eukaryota</taxon>
        <taxon>Metazoa</taxon>
        <taxon>Ecdysozoa</taxon>
        <taxon>Nematoda</taxon>
        <taxon>Enoplea</taxon>
        <taxon>Dorylaimia</taxon>
        <taxon>Trichinellida</taxon>
        <taxon>Trichinellidae</taxon>
        <taxon>Trichinella</taxon>
    </lineage>
</organism>
<dbReference type="Proteomes" id="UP000054653">
    <property type="component" value="Unassembled WGS sequence"/>
</dbReference>
<feature type="compositionally biased region" description="Basic and acidic residues" evidence="2">
    <location>
        <begin position="845"/>
        <end position="860"/>
    </location>
</feature>
<feature type="region of interest" description="Disordered" evidence="2">
    <location>
        <begin position="232"/>
        <end position="263"/>
    </location>
</feature>
<keyword evidence="1" id="KW-0862">Zinc</keyword>
<feature type="compositionally biased region" description="Basic residues" evidence="2">
    <location>
        <begin position="566"/>
        <end position="579"/>
    </location>
</feature>
<feature type="region of interest" description="Disordered" evidence="2">
    <location>
        <begin position="677"/>
        <end position="805"/>
    </location>
</feature>
<feature type="region of interest" description="Disordered" evidence="2">
    <location>
        <begin position="42"/>
        <end position="66"/>
    </location>
</feature>
<feature type="region of interest" description="Disordered" evidence="2">
    <location>
        <begin position="167"/>
        <end position="193"/>
    </location>
</feature>
<comment type="caution">
    <text evidence="4">The sequence shown here is derived from an EMBL/GenBank/DDBJ whole genome shotgun (WGS) entry which is preliminary data.</text>
</comment>
<feature type="domain" description="CCHC-type" evidence="3">
    <location>
        <begin position="8"/>
        <end position="23"/>
    </location>
</feature>
<evidence type="ECO:0000256" key="1">
    <source>
        <dbReference type="PROSITE-ProRule" id="PRU00047"/>
    </source>
</evidence>
<feature type="region of interest" description="Disordered" evidence="2">
    <location>
        <begin position="562"/>
        <end position="643"/>
    </location>
</feature>
<keyword evidence="5" id="KW-1185">Reference proteome</keyword>
<keyword evidence="1" id="KW-0863">Zinc-finger</keyword>
<dbReference type="SMART" id="SM00343">
    <property type="entry name" value="ZnF_C2HC"/>
    <property type="match status" value="1"/>
</dbReference>
<feature type="region of interest" description="Disordered" evidence="2">
    <location>
        <begin position="833"/>
        <end position="896"/>
    </location>
</feature>
<evidence type="ECO:0000313" key="4">
    <source>
        <dbReference type="EMBL" id="KRY44426.1"/>
    </source>
</evidence>
<feature type="compositionally biased region" description="Basic and acidic residues" evidence="2">
    <location>
        <begin position="184"/>
        <end position="193"/>
    </location>
</feature>
<dbReference type="GO" id="GO:0003676">
    <property type="term" value="F:nucleic acid binding"/>
    <property type="evidence" value="ECO:0007669"/>
    <property type="project" value="InterPro"/>
</dbReference>
<accession>A0A0V1C536</accession>